<dbReference type="RefSeq" id="XP_005792874.1">
    <property type="nucleotide sequence ID" value="XM_005792817.1"/>
</dbReference>
<dbReference type="GeneID" id="17270249"/>
<accession>A0A0D3KXG0</accession>
<feature type="region of interest" description="Disordered" evidence="1">
    <location>
        <begin position="67"/>
        <end position="91"/>
    </location>
</feature>
<keyword evidence="3" id="KW-1185">Reference proteome</keyword>
<evidence type="ECO:0000256" key="1">
    <source>
        <dbReference type="SAM" id="MobiDB-lite"/>
    </source>
</evidence>
<name>A0A0D3KXG0_EMIH1</name>
<evidence type="ECO:0000313" key="2">
    <source>
        <dbReference type="EnsemblProtists" id="EOD40445"/>
    </source>
</evidence>
<dbReference type="EnsemblProtists" id="EOD40445">
    <property type="protein sequence ID" value="EOD40445"/>
    <property type="gene ID" value="EMIHUDRAFT_425537"/>
</dbReference>
<dbReference type="RefSeq" id="XP_005777131.1">
    <property type="nucleotide sequence ID" value="XM_005777074.1"/>
</dbReference>
<reference evidence="3" key="1">
    <citation type="journal article" date="2013" name="Nature">
        <title>Pan genome of the phytoplankton Emiliania underpins its global distribution.</title>
        <authorList>
            <person name="Read B.A."/>
            <person name="Kegel J."/>
            <person name="Klute M.J."/>
            <person name="Kuo A."/>
            <person name="Lefebvre S.C."/>
            <person name="Maumus F."/>
            <person name="Mayer C."/>
            <person name="Miller J."/>
            <person name="Monier A."/>
            <person name="Salamov A."/>
            <person name="Young J."/>
            <person name="Aguilar M."/>
            <person name="Claverie J.M."/>
            <person name="Frickenhaus S."/>
            <person name="Gonzalez K."/>
            <person name="Herman E.K."/>
            <person name="Lin Y.C."/>
            <person name="Napier J."/>
            <person name="Ogata H."/>
            <person name="Sarno A.F."/>
            <person name="Shmutz J."/>
            <person name="Schroeder D."/>
            <person name="de Vargas C."/>
            <person name="Verret F."/>
            <person name="von Dassow P."/>
            <person name="Valentin K."/>
            <person name="Van de Peer Y."/>
            <person name="Wheeler G."/>
            <person name="Dacks J.B."/>
            <person name="Delwiche C.F."/>
            <person name="Dyhrman S.T."/>
            <person name="Glockner G."/>
            <person name="John U."/>
            <person name="Richards T."/>
            <person name="Worden A.Z."/>
            <person name="Zhang X."/>
            <person name="Grigoriev I.V."/>
            <person name="Allen A.E."/>
            <person name="Bidle K."/>
            <person name="Borodovsky M."/>
            <person name="Bowler C."/>
            <person name="Brownlee C."/>
            <person name="Cock J.M."/>
            <person name="Elias M."/>
            <person name="Gladyshev V.N."/>
            <person name="Groth M."/>
            <person name="Guda C."/>
            <person name="Hadaegh A."/>
            <person name="Iglesias-Rodriguez M.D."/>
            <person name="Jenkins J."/>
            <person name="Jones B.M."/>
            <person name="Lawson T."/>
            <person name="Leese F."/>
            <person name="Lindquist E."/>
            <person name="Lobanov A."/>
            <person name="Lomsadze A."/>
            <person name="Malik S.B."/>
            <person name="Marsh M.E."/>
            <person name="Mackinder L."/>
            <person name="Mock T."/>
            <person name="Mueller-Roeber B."/>
            <person name="Pagarete A."/>
            <person name="Parker M."/>
            <person name="Probert I."/>
            <person name="Quesneville H."/>
            <person name="Raines C."/>
            <person name="Rensing S.A."/>
            <person name="Riano-Pachon D.M."/>
            <person name="Richier S."/>
            <person name="Rokitta S."/>
            <person name="Shiraiwa Y."/>
            <person name="Soanes D.M."/>
            <person name="van der Giezen M."/>
            <person name="Wahlund T.M."/>
            <person name="Williams B."/>
            <person name="Wilson W."/>
            <person name="Wolfe G."/>
            <person name="Wurch L.L."/>
        </authorList>
    </citation>
    <scope>NUCLEOTIDE SEQUENCE</scope>
</reference>
<sequence>MSATKAVGAAAVAAIGGWILLRPKAVVAAKETHLSPQTSSKVMRRHSSGDHAFLPKQDYVDALKTAKKNHGVQQGHIQDSEGTRLPTTRGY</sequence>
<dbReference type="KEGG" id="ehx:EMIHUDRAFT_425537"/>
<dbReference type="GeneID" id="17285718"/>
<dbReference type="AlphaFoldDB" id="A0A0D3KXG0"/>
<dbReference type="KEGG" id="ehx:EMIHUDRAFT_421474"/>
<reference evidence="2" key="2">
    <citation type="submission" date="2024-10" db="UniProtKB">
        <authorList>
            <consortium name="EnsemblProtists"/>
        </authorList>
    </citation>
    <scope>IDENTIFICATION</scope>
</reference>
<organism evidence="2 3">
    <name type="scientific">Emiliania huxleyi (strain CCMP1516)</name>
    <dbReference type="NCBI Taxonomy" id="280463"/>
    <lineage>
        <taxon>Eukaryota</taxon>
        <taxon>Haptista</taxon>
        <taxon>Haptophyta</taxon>
        <taxon>Prymnesiophyceae</taxon>
        <taxon>Isochrysidales</taxon>
        <taxon>Noelaerhabdaceae</taxon>
        <taxon>Emiliania</taxon>
    </lineage>
</organism>
<evidence type="ECO:0000313" key="3">
    <source>
        <dbReference type="Proteomes" id="UP000013827"/>
    </source>
</evidence>
<dbReference type="HOGENOM" id="CLU_2431601_0_0_1"/>
<protein>
    <submittedName>
        <fullName evidence="2">Uncharacterized protein</fullName>
    </submittedName>
</protein>
<dbReference type="PaxDb" id="2903-EOD24702"/>
<dbReference type="EnsemblProtists" id="EOD24702">
    <property type="protein sequence ID" value="EOD24702"/>
    <property type="gene ID" value="EMIHUDRAFT_421474"/>
</dbReference>
<proteinExistence type="predicted"/>
<dbReference type="Proteomes" id="UP000013827">
    <property type="component" value="Unassembled WGS sequence"/>
</dbReference>